<dbReference type="Proteomes" id="UP000636479">
    <property type="component" value="Unassembled WGS sequence"/>
</dbReference>
<dbReference type="InterPro" id="IPR057678">
    <property type="entry name" value="DUF7918"/>
</dbReference>
<keyword evidence="3" id="KW-1185">Reference proteome</keyword>
<dbReference type="RefSeq" id="XP_037217048.1">
    <property type="nucleotide sequence ID" value="XM_037367654.1"/>
</dbReference>
<reference evidence="2" key="1">
    <citation type="submission" date="2020-05" db="EMBL/GenBank/DDBJ databases">
        <title>Mycena genomes resolve the evolution of fungal bioluminescence.</title>
        <authorList>
            <person name="Tsai I.J."/>
        </authorList>
    </citation>
    <scope>NUCLEOTIDE SEQUENCE</scope>
    <source>
        <strain evidence="2">171206Taipei</strain>
    </source>
</reference>
<evidence type="ECO:0000259" key="1">
    <source>
        <dbReference type="Pfam" id="PF25534"/>
    </source>
</evidence>
<protein>
    <recommendedName>
        <fullName evidence="1">DUF7918 domain-containing protein</fullName>
    </recommendedName>
</protein>
<sequence length="291" mass="31941">MAGALSIDTFSAWVSIAGVSAPTYGLRYRDSEASCWVPSQEGKKFSVNWSNAFRERAIYAELWIDGVSCSTHFMLDATNYPGDASAIGVSYATTSDYTRRDFEFSKIVVTDDDAYLHTLASPPAFGTIRLELWETSITNIHRAPYAHSYGGHVLEAQVIHETSKKAGAHHVRFGGEYAAPQQLVNIVSGGKHGVEPLATFVFNYRPAGILMAAGIMPRKPARLALQSGSRANVIGRVKQQAEVDVDEQINDLEAQLATLKARRFQKQGPSDGWRTDPRTGRVLPVFDCTDL</sequence>
<dbReference type="EMBL" id="JACAZF010000009">
    <property type="protein sequence ID" value="KAF7295685.1"/>
    <property type="molecule type" value="Genomic_DNA"/>
</dbReference>
<proteinExistence type="predicted"/>
<dbReference type="PANTHER" id="PTHR36223">
    <property type="entry name" value="BETA-LACTAMASE-TYPE TRANSPEPTIDASE FOLD DOMAIN CONTAINING PROTEIN"/>
    <property type="match status" value="1"/>
</dbReference>
<dbReference type="Pfam" id="PF25534">
    <property type="entry name" value="DUF7918"/>
    <property type="match status" value="1"/>
</dbReference>
<dbReference type="PANTHER" id="PTHR36223:SF1">
    <property type="entry name" value="TRANSCRIPTION ELONGATION FACTOR EAF N-TERMINAL DOMAIN-CONTAINING PROTEIN"/>
    <property type="match status" value="1"/>
</dbReference>
<gene>
    <name evidence="2" type="ORF">MIND_01108800</name>
</gene>
<evidence type="ECO:0000313" key="3">
    <source>
        <dbReference type="Proteomes" id="UP000636479"/>
    </source>
</evidence>
<dbReference type="AlphaFoldDB" id="A0A8H6S9X8"/>
<organism evidence="2 3">
    <name type="scientific">Mycena indigotica</name>
    <dbReference type="NCBI Taxonomy" id="2126181"/>
    <lineage>
        <taxon>Eukaryota</taxon>
        <taxon>Fungi</taxon>
        <taxon>Dikarya</taxon>
        <taxon>Basidiomycota</taxon>
        <taxon>Agaricomycotina</taxon>
        <taxon>Agaricomycetes</taxon>
        <taxon>Agaricomycetidae</taxon>
        <taxon>Agaricales</taxon>
        <taxon>Marasmiineae</taxon>
        <taxon>Mycenaceae</taxon>
        <taxon>Mycena</taxon>
    </lineage>
</organism>
<name>A0A8H6S9X8_9AGAR</name>
<feature type="domain" description="DUF7918" evidence="1">
    <location>
        <begin position="20"/>
        <end position="218"/>
    </location>
</feature>
<comment type="caution">
    <text evidence="2">The sequence shown here is derived from an EMBL/GenBank/DDBJ whole genome shotgun (WGS) entry which is preliminary data.</text>
</comment>
<evidence type="ECO:0000313" key="2">
    <source>
        <dbReference type="EMBL" id="KAF7295685.1"/>
    </source>
</evidence>
<dbReference type="OrthoDB" id="3364132at2759"/>
<accession>A0A8H6S9X8</accession>
<dbReference type="GeneID" id="59350170"/>